<sequence length="111" mass="12401">MVRLGIILGLAAFAFYVFTLVNVIVTPPSRVRALPKPAWVLICLIPIIGGILWFIFGKSRPGAEVRLTRAPDDDPDFLRSLGEEKAREKRIRDIEAQLSELDDPDDTPTTK</sequence>
<dbReference type="EMBL" id="JAEPES010000006">
    <property type="protein sequence ID" value="MBK4349021.1"/>
    <property type="molecule type" value="Genomic_DNA"/>
</dbReference>
<keyword evidence="3 6" id="KW-0812">Transmembrane</keyword>
<evidence type="ECO:0000259" key="7">
    <source>
        <dbReference type="Pfam" id="PF13396"/>
    </source>
</evidence>
<feature type="domain" description="Cardiolipin synthase N-terminal" evidence="7">
    <location>
        <begin position="14"/>
        <end position="57"/>
    </location>
</feature>
<feature type="transmembrane region" description="Helical" evidence="6">
    <location>
        <begin position="37"/>
        <end position="56"/>
    </location>
</feature>
<name>A0A934W4J1_9MICO</name>
<dbReference type="Proteomes" id="UP000636458">
    <property type="component" value="Unassembled WGS sequence"/>
</dbReference>
<evidence type="ECO:0000313" key="8">
    <source>
        <dbReference type="EMBL" id="MBK4349021.1"/>
    </source>
</evidence>
<evidence type="ECO:0000256" key="4">
    <source>
        <dbReference type="ARBA" id="ARBA00022989"/>
    </source>
</evidence>
<accession>A0A934W4J1</accession>
<reference evidence="8" key="1">
    <citation type="submission" date="2021-01" db="EMBL/GenBank/DDBJ databases">
        <title>Lacisediminihabitans sp. nov. strain G11-30, isolated from Antarctic Soil.</title>
        <authorList>
            <person name="Li J."/>
        </authorList>
    </citation>
    <scope>NUCLEOTIDE SEQUENCE</scope>
    <source>
        <strain evidence="8">G11-30</strain>
    </source>
</reference>
<keyword evidence="9" id="KW-1185">Reference proteome</keyword>
<feature type="transmembrane region" description="Helical" evidence="6">
    <location>
        <begin position="7"/>
        <end position="25"/>
    </location>
</feature>
<dbReference type="GO" id="GO:0005886">
    <property type="term" value="C:plasma membrane"/>
    <property type="evidence" value="ECO:0007669"/>
    <property type="project" value="UniProtKB-SubCell"/>
</dbReference>
<evidence type="ECO:0000256" key="1">
    <source>
        <dbReference type="ARBA" id="ARBA00004651"/>
    </source>
</evidence>
<keyword evidence="4 6" id="KW-1133">Transmembrane helix</keyword>
<keyword evidence="5 6" id="KW-0472">Membrane</keyword>
<gene>
    <name evidence="8" type="ORF">IV501_15415</name>
</gene>
<dbReference type="Pfam" id="PF13396">
    <property type="entry name" value="PLDc_N"/>
    <property type="match status" value="1"/>
</dbReference>
<dbReference type="RefSeq" id="WP_200557218.1">
    <property type="nucleotide sequence ID" value="NZ_JAEPES010000006.1"/>
</dbReference>
<evidence type="ECO:0000256" key="3">
    <source>
        <dbReference type="ARBA" id="ARBA00022692"/>
    </source>
</evidence>
<comment type="subcellular location">
    <subcellularLocation>
        <location evidence="1">Cell membrane</location>
        <topology evidence="1">Multi-pass membrane protein</topology>
    </subcellularLocation>
</comment>
<dbReference type="InterPro" id="IPR027379">
    <property type="entry name" value="CLS_N"/>
</dbReference>
<keyword evidence="2" id="KW-1003">Cell membrane</keyword>
<protein>
    <submittedName>
        <fullName evidence="8">PLDc_N domain-containing protein</fullName>
    </submittedName>
</protein>
<evidence type="ECO:0000256" key="2">
    <source>
        <dbReference type="ARBA" id="ARBA00022475"/>
    </source>
</evidence>
<evidence type="ECO:0000256" key="5">
    <source>
        <dbReference type="ARBA" id="ARBA00023136"/>
    </source>
</evidence>
<evidence type="ECO:0000256" key="6">
    <source>
        <dbReference type="SAM" id="Phobius"/>
    </source>
</evidence>
<comment type="caution">
    <text evidence="8">The sequence shown here is derived from an EMBL/GenBank/DDBJ whole genome shotgun (WGS) entry which is preliminary data.</text>
</comment>
<proteinExistence type="predicted"/>
<evidence type="ECO:0000313" key="9">
    <source>
        <dbReference type="Proteomes" id="UP000636458"/>
    </source>
</evidence>
<organism evidence="8 9">
    <name type="scientific">Lacisediminihabitans changchengi</name>
    <dbReference type="NCBI Taxonomy" id="2787634"/>
    <lineage>
        <taxon>Bacteria</taxon>
        <taxon>Bacillati</taxon>
        <taxon>Actinomycetota</taxon>
        <taxon>Actinomycetes</taxon>
        <taxon>Micrococcales</taxon>
        <taxon>Microbacteriaceae</taxon>
        <taxon>Lacisediminihabitans</taxon>
    </lineage>
</organism>
<dbReference type="AlphaFoldDB" id="A0A934W4J1"/>